<comment type="caution">
    <text evidence="2">The sequence shown here is derived from an EMBL/GenBank/DDBJ whole genome shotgun (WGS) entry which is preliminary data.</text>
</comment>
<dbReference type="OrthoDB" id="573857at2"/>
<reference evidence="2 3" key="1">
    <citation type="submission" date="2018-10" db="EMBL/GenBank/DDBJ databases">
        <title>Genomic Encyclopedia of Type Strains, Phase IV (KMG-IV): sequencing the most valuable type-strain genomes for metagenomic binning, comparative biology and taxonomic classification.</title>
        <authorList>
            <person name="Goeker M."/>
        </authorList>
    </citation>
    <scope>NUCLEOTIDE SEQUENCE [LARGE SCALE GENOMIC DNA]</scope>
    <source>
        <strain evidence="2 3">DSM 25586</strain>
    </source>
</reference>
<evidence type="ECO:0008006" key="4">
    <source>
        <dbReference type="Google" id="ProtNLM"/>
    </source>
</evidence>
<accession>A0A495ERN9</accession>
<dbReference type="AlphaFoldDB" id="A0A495ERN9"/>
<dbReference type="EMBL" id="RBIR01000004">
    <property type="protein sequence ID" value="RKR19648.1"/>
    <property type="molecule type" value="Genomic_DNA"/>
</dbReference>
<feature type="transmembrane region" description="Helical" evidence="1">
    <location>
        <begin position="87"/>
        <end position="108"/>
    </location>
</feature>
<proteinExistence type="predicted"/>
<name>A0A495ERN9_9MICC</name>
<sequence length="127" mass="14223">MDQRRLLLRAVKSFHTFAWFTIEACMAYVLYTGIRGRTDRKTGVAAVVVAGETLIFAANGFHCPLTAVARGLGDGKGSVTDIYLPPWFARNLPGIHVPLLLAAALLHWRNWRNHAVRESQRRLLLGR</sequence>
<keyword evidence="1" id="KW-0812">Transmembrane</keyword>
<evidence type="ECO:0000256" key="1">
    <source>
        <dbReference type="SAM" id="Phobius"/>
    </source>
</evidence>
<dbReference type="RefSeq" id="WP_120953912.1">
    <property type="nucleotide sequence ID" value="NZ_RBIR01000004.1"/>
</dbReference>
<feature type="transmembrane region" description="Helical" evidence="1">
    <location>
        <begin position="14"/>
        <end position="31"/>
    </location>
</feature>
<dbReference type="Proteomes" id="UP000276055">
    <property type="component" value="Unassembled WGS sequence"/>
</dbReference>
<organism evidence="2 3">
    <name type="scientific">Arthrobacter oryzae</name>
    <dbReference type="NCBI Taxonomy" id="409290"/>
    <lineage>
        <taxon>Bacteria</taxon>
        <taxon>Bacillati</taxon>
        <taxon>Actinomycetota</taxon>
        <taxon>Actinomycetes</taxon>
        <taxon>Micrococcales</taxon>
        <taxon>Micrococcaceae</taxon>
        <taxon>Arthrobacter</taxon>
    </lineage>
</organism>
<gene>
    <name evidence="2" type="ORF">C8D78_2399</name>
</gene>
<evidence type="ECO:0000313" key="2">
    <source>
        <dbReference type="EMBL" id="RKR19648.1"/>
    </source>
</evidence>
<feature type="transmembrane region" description="Helical" evidence="1">
    <location>
        <begin position="43"/>
        <end position="67"/>
    </location>
</feature>
<keyword evidence="1" id="KW-1133">Transmembrane helix</keyword>
<protein>
    <recommendedName>
        <fullName evidence="4">DUF2784 domain-containing protein</fullName>
    </recommendedName>
</protein>
<evidence type="ECO:0000313" key="3">
    <source>
        <dbReference type="Proteomes" id="UP000276055"/>
    </source>
</evidence>
<keyword evidence="1" id="KW-0472">Membrane</keyword>